<feature type="transmembrane region" description="Helical" evidence="7">
    <location>
        <begin position="270"/>
        <end position="290"/>
    </location>
</feature>
<dbReference type="PANTHER" id="PTHR24221:SF606">
    <property type="entry name" value="COLICIN V SECRETION-PROCESSING ATP-BINDING PROTEIN"/>
    <property type="match status" value="1"/>
</dbReference>
<sequence>MKVFLQAGMAECGLASLAMVANHYDAKVDLGAMRRKFSSFQSGMTLMQLSEAAQQLGFRCRALRLSKAQLSQLTLPCIIHWGFNHFVVLEKVGRQGIDIIDPAVGRRRCDWLEVGEQFTGVALECSADTSVRLTLPAGSGSLRKWIKVGASFNRAMLWLVGLSIAAQLLMLTAPYYIQLLIDRGIMLGDTRLMTLLLAAFSLLLVLRVALQYTRDWLLANVDNSLYKSLSWQLFRHLLTIPVDFFRQRNIGDLISRFESIRELRGAFSQLLVPLAIAISFALLLCVVLFFYSLTLALISCAMSLLLIAIRWWHYASVRALQQRAVIAAAEEHSQRVEMLRSMVSIQSLSMEASFLQRWNTTQEKSADLSYQAGMKLLRANQIQLLIIAGEGLVLSFMGSHLVLDGVWTLGHMVAYVSYRGLFYERINTVVDKVCQLRVMGLHLDRIDDLIEAQPKQLKTLLRDGAGTLSIHDISYRIAHSSVELFSQLELHVEPGQMIVITGPSGVGKSTLMAIIGGHLPADRGVVFIHGEEVGYGVGVDIRPSVAQVLQDDRLLSGTLIENISSFAGQVDEAALERAMQCCGLHDLVAQLPMGLETIVGDLDTALSQGQIQRVLLARALYQGPKLLLLDEATSHLDDAAEAQLLANIKLLRITVVSIAHRRAAIAAANTVYELTATGLVDVSKLMQGASVQA</sequence>
<dbReference type="PROSITE" id="PS50929">
    <property type="entry name" value="ABC_TM1F"/>
    <property type="match status" value="1"/>
</dbReference>
<dbReference type="Pfam" id="PF03412">
    <property type="entry name" value="Peptidase_C39"/>
    <property type="match status" value="1"/>
</dbReference>
<feature type="domain" description="Peptidase C39" evidence="10">
    <location>
        <begin position="6"/>
        <end position="125"/>
    </location>
</feature>
<dbReference type="GO" id="GO:0005886">
    <property type="term" value="C:plasma membrane"/>
    <property type="evidence" value="ECO:0007669"/>
    <property type="project" value="UniProtKB-SubCell"/>
</dbReference>
<keyword evidence="2 7" id="KW-0812">Transmembrane</keyword>
<dbReference type="GO" id="GO:0016887">
    <property type="term" value="F:ATP hydrolysis activity"/>
    <property type="evidence" value="ECO:0007669"/>
    <property type="project" value="InterPro"/>
</dbReference>
<dbReference type="RefSeq" id="WP_121876914.1">
    <property type="nucleotide sequence ID" value="NZ_REFJ01000003.1"/>
</dbReference>
<gene>
    <name evidence="11" type="ORF">DFR27_1603</name>
</gene>
<evidence type="ECO:0000313" key="11">
    <source>
        <dbReference type="EMBL" id="RMA80239.1"/>
    </source>
</evidence>
<dbReference type="AlphaFoldDB" id="A0A3M0A9Q6"/>
<dbReference type="GO" id="GO:0005524">
    <property type="term" value="F:ATP binding"/>
    <property type="evidence" value="ECO:0007669"/>
    <property type="project" value="UniProtKB-KW"/>
</dbReference>
<keyword evidence="5 7" id="KW-1133">Transmembrane helix</keyword>
<dbReference type="InterPro" id="IPR003439">
    <property type="entry name" value="ABC_transporter-like_ATP-bd"/>
</dbReference>
<evidence type="ECO:0000259" key="10">
    <source>
        <dbReference type="PROSITE" id="PS50990"/>
    </source>
</evidence>
<dbReference type="Gene3D" id="3.90.70.10">
    <property type="entry name" value="Cysteine proteinases"/>
    <property type="match status" value="1"/>
</dbReference>
<comment type="subcellular location">
    <subcellularLocation>
        <location evidence="1">Cell membrane</location>
        <topology evidence="1">Multi-pass membrane protein</topology>
    </subcellularLocation>
</comment>
<accession>A0A3M0A9Q6</accession>
<feature type="domain" description="ABC transporter" evidence="8">
    <location>
        <begin position="468"/>
        <end position="693"/>
    </location>
</feature>
<dbReference type="InterPro" id="IPR003593">
    <property type="entry name" value="AAA+_ATPase"/>
</dbReference>
<dbReference type="PROSITE" id="PS50990">
    <property type="entry name" value="PEPTIDASE_C39"/>
    <property type="match status" value="1"/>
</dbReference>
<dbReference type="Pfam" id="PF00664">
    <property type="entry name" value="ABC_membrane"/>
    <property type="match status" value="1"/>
</dbReference>
<dbReference type="GO" id="GO:0034040">
    <property type="term" value="F:ATPase-coupled lipid transmembrane transporter activity"/>
    <property type="evidence" value="ECO:0007669"/>
    <property type="project" value="TreeGrafter"/>
</dbReference>
<evidence type="ECO:0000256" key="7">
    <source>
        <dbReference type="SAM" id="Phobius"/>
    </source>
</evidence>
<dbReference type="Pfam" id="PF00005">
    <property type="entry name" value="ABC_tran"/>
    <property type="match status" value="1"/>
</dbReference>
<proteinExistence type="predicted"/>
<dbReference type="SUPFAM" id="SSF90123">
    <property type="entry name" value="ABC transporter transmembrane region"/>
    <property type="match status" value="1"/>
</dbReference>
<keyword evidence="12" id="KW-1185">Reference proteome</keyword>
<dbReference type="InterPro" id="IPR027417">
    <property type="entry name" value="P-loop_NTPase"/>
</dbReference>
<dbReference type="GO" id="GO:0008233">
    <property type="term" value="F:peptidase activity"/>
    <property type="evidence" value="ECO:0007669"/>
    <property type="project" value="InterPro"/>
</dbReference>
<evidence type="ECO:0000256" key="5">
    <source>
        <dbReference type="ARBA" id="ARBA00022989"/>
    </source>
</evidence>
<dbReference type="InterPro" id="IPR005074">
    <property type="entry name" value="Peptidase_C39"/>
</dbReference>
<evidence type="ECO:0000259" key="8">
    <source>
        <dbReference type="PROSITE" id="PS50893"/>
    </source>
</evidence>
<evidence type="ECO:0000256" key="1">
    <source>
        <dbReference type="ARBA" id="ARBA00004651"/>
    </source>
</evidence>
<dbReference type="OrthoDB" id="9806127at2"/>
<dbReference type="PROSITE" id="PS00211">
    <property type="entry name" value="ABC_TRANSPORTER_1"/>
    <property type="match status" value="1"/>
</dbReference>
<keyword evidence="6 7" id="KW-0472">Membrane</keyword>
<feature type="domain" description="ABC transmembrane type-1" evidence="9">
    <location>
        <begin position="157"/>
        <end position="431"/>
    </location>
</feature>
<keyword evidence="3" id="KW-0547">Nucleotide-binding</keyword>
<feature type="transmembrane region" description="Helical" evidence="7">
    <location>
        <begin position="155"/>
        <end position="177"/>
    </location>
</feature>
<dbReference type="Gene3D" id="3.40.50.300">
    <property type="entry name" value="P-loop containing nucleotide triphosphate hydrolases"/>
    <property type="match status" value="1"/>
</dbReference>
<name>A0A3M0A9Q6_9GAMM</name>
<evidence type="ECO:0000313" key="12">
    <source>
        <dbReference type="Proteomes" id="UP000267187"/>
    </source>
</evidence>
<dbReference type="Gene3D" id="1.20.1560.10">
    <property type="entry name" value="ABC transporter type 1, transmembrane domain"/>
    <property type="match status" value="1"/>
</dbReference>
<comment type="caution">
    <text evidence="11">The sequence shown here is derived from an EMBL/GenBank/DDBJ whole genome shotgun (WGS) entry which is preliminary data.</text>
</comment>
<dbReference type="SMART" id="SM00382">
    <property type="entry name" value="AAA"/>
    <property type="match status" value="1"/>
</dbReference>
<evidence type="ECO:0000259" key="9">
    <source>
        <dbReference type="PROSITE" id="PS50929"/>
    </source>
</evidence>
<dbReference type="SUPFAM" id="SSF52540">
    <property type="entry name" value="P-loop containing nucleoside triphosphate hydrolases"/>
    <property type="match status" value="1"/>
</dbReference>
<dbReference type="Proteomes" id="UP000267187">
    <property type="component" value="Unassembled WGS sequence"/>
</dbReference>
<feature type="transmembrane region" description="Helical" evidence="7">
    <location>
        <begin position="192"/>
        <end position="210"/>
    </location>
</feature>
<dbReference type="PANTHER" id="PTHR24221">
    <property type="entry name" value="ATP-BINDING CASSETTE SUB-FAMILY B"/>
    <property type="match status" value="1"/>
</dbReference>
<feature type="transmembrane region" description="Helical" evidence="7">
    <location>
        <begin position="384"/>
        <end position="403"/>
    </location>
</feature>
<evidence type="ECO:0000256" key="6">
    <source>
        <dbReference type="ARBA" id="ARBA00023136"/>
    </source>
</evidence>
<dbReference type="InterPro" id="IPR036640">
    <property type="entry name" value="ABC1_TM_sf"/>
</dbReference>
<dbReference type="GO" id="GO:0140359">
    <property type="term" value="F:ABC-type transporter activity"/>
    <property type="evidence" value="ECO:0007669"/>
    <property type="project" value="InterPro"/>
</dbReference>
<dbReference type="InterPro" id="IPR039421">
    <property type="entry name" value="Type_1_exporter"/>
</dbReference>
<organism evidence="11 12">
    <name type="scientific">Umboniibacter marinipuniceus</name>
    <dbReference type="NCBI Taxonomy" id="569599"/>
    <lineage>
        <taxon>Bacteria</taxon>
        <taxon>Pseudomonadati</taxon>
        <taxon>Pseudomonadota</taxon>
        <taxon>Gammaproteobacteria</taxon>
        <taxon>Cellvibrionales</taxon>
        <taxon>Cellvibrionaceae</taxon>
        <taxon>Umboniibacter</taxon>
    </lineage>
</organism>
<evidence type="ECO:0000256" key="4">
    <source>
        <dbReference type="ARBA" id="ARBA00022840"/>
    </source>
</evidence>
<protein>
    <submittedName>
        <fullName evidence="11">ATP-binding cassette subfamily B protein RaxB</fullName>
    </submittedName>
</protein>
<keyword evidence="4 11" id="KW-0067">ATP-binding</keyword>
<reference evidence="11 12" key="1">
    <citation type="submission" date="2018-10" db="EMBL/GenBank/DDBJ databases">
        <title>Genomic Encyclopedia of Type Strains, Phase IV (KMG-IV): sequencing the most valuable type-strain genomes for metagenomic binning, comparative biology and taxonomic classification.</title>
        <authorList>
            <person name="Goeker M."/>
        </authorList>
    </citation>
    <scope>NUCLEOTIDE SEQUENCE [LARGE SCALE GENOMIC DNA]</scope>
    <source>
        <strain evidence="11 12">DSM 25080</strain>
    </source>
</reference>
<dbReference type="InterPro" id="IPR011527">
    <property type="entry name" value="ABC1_TM_dom"/>
</dbReference>
<evidence type="ECO:0000256" key="2">
    <source>
        <dbReference type="ARBA" id="ARBA00022692"/>
    </source>
</evidence>
<feature type="transmembrane region" description="Helical" evidence="7">
    <location>
        <begin position="296"/>
        <end position="313"/>
    </location>
</feature>
<evidence type="ECO:0000256" key="3">
    <source>
        <dbReference type="ARBA" id="ARBA00022741"/>
    </source>
</evidence>
<dbReference type="EMBL" id="REFJ01000003">
    <property type="protein sequence ID" value="RMA80239.1"/>
    <property type="molecule type" value="Genomic_DNA"/>
</dbReference>
<dbReference type="InterPro" id="IPR017871">
    <property type="entry name" value="ABC_transporter-like_CS"/>
</dbReference>
<dbReference type="PROSITE" id="PS50893">
    <property type="entry name" value="ABC_TRANSPORTER_2"/>
    <property type="match status" value="1"/>
</dbReference>
<dbReference type="GO" id="GO:0006508">
    <property type="term" value="P:proteolysis"/>
    <property type="evidence" value="ECO:0007669"/>
    <property type="project" value="InterPro"/>
</dbReference>